<proteinExistence type="predicted"/>
<comment type="caution">
    <text evidence="2">The sequence shown here is derived from an EMBL/GenBank/DDBJ whole genome shotgun (WGS) entry which is preliminary data.</text>
</comment>
<feature type="region of interest" description="Disordered" evidence="1">
    <location>
        <begin position="184"/>
        <end position="234"/>
    </location>
</feature>
<keyword evidence="3" id="KW-1185">Reference proteome</keyword>
<gene>
    <name evidence="2" type="ORF">FB45DRAFT_1050836</name>
</gene>
<reference evidence="2" key="1">
    <citation type="submission" date="2023-03" db="EMBL/GenBank/DDBJ databases">
        <title>Massive genome expansion in bonnet fungi (Mycena s.s.) driven by repeated elements and novel gene families across ecological guilds.</title>
        <authorList>
            <consortium name="Lawrence Berkeley National Laboratory"/>
            <person name="Harder C.B."/>
            <person name="Miyauchi S."/>
            <person name="Viragh M."/>
            <person name="Kuo A."/>
            <person name="Thoen E."/>
            <person name="Andreopoulos B."/>
            <person name="Lu D."/>
            <person name="Skrede I."/>
            <person name="Drula E."/>
            <person name="Henrissat B."/>
            <person name="Morin E."/>
            <person name="Kohler A."/>
            <person name="Barry K."/>
            <person name="LaButti K."/>
            <person name="Morin E."/>
            <person name="Salamov A."/>
            <person name="Lipzen A."/>
            <person name="Mereny Z."/>
            <person name="Hegedus B."/>
            <person name="Baldrian P."/>
            <person name="Stursova M."/>
            <person name="Weitz H."/>
            <person name="Taylor A."/>
            <person name="Grigoriev I.V."/>
            <person name="Nagy L.G."/>
            <person name="Martin F."/>
            <person name="Kauserud H."/>
        </authorList>
    </citation>
    <scope>NUCLEOTIDE SEQUENCE</scope>
    <source>
        <strain evidence="2">9284</strain>
    </source>
</reference>
<evidence type="ECO:0000313" key="3">
    <source>
        <dbReference type="Proteomes" id="UP001221142"/>
    </source>
</evidence>
<name>A0AAD7CKD1_9AGAR</name>
<organism evidence="2 3">
    <name type="scientific">Roridomyces roridus</name>
    <dbReference type="NCBI Taxonomy" id="1738132"/>
    <lineage>
        <taxon>Eukaryota</taxon>
        <taxon>Fungi</taxon>
        <taxon>Dikarya</taxon>
        <taxon>Basidiomycota</taxon>
        <taxon>Agaricomycotina</taxon>
        <taxon>Agaricomycetes</taxon>
        <taxon>Agaricomycetidae</taxon>
        <taxon>Agaricales</taxon>
        <taxon>Marasmiineae</taxon>
        <taxon>Mycenaceae</taxon>
        <taxon>Roridomyces</taxon>
    </lineage>
</organism>
<sequence>MFLPWRETSFSAENKSSKKLQLSERLQDGVLAQMYHPNFKPSHMPPIRSASTPIAHSLDRSNYFGGLFAFNTLVREVLHMLPGLQDPGSEHYLLVLRTLRSPQTCARMLQATGIYAGPLLGIEAEVLMRYFGMYMASASTNGEDGFDRLTPWFVHAYQPLAFVASQEIMHELAVKAPKKKKKVAVVKKESGEPSTSKDKENKDPAGTGTMDPRKASVTVRKASKRHAPYPSSPRPIQVVAQYSTTLRPSFYPGMPLQLIRSGPPPPFPGPLIFPPAPCPEFSKAERTKLIASFDPLTPMVSEASIFCCPGASSSSVLRAPSEPAVSAASALYTSNSLPPSLRAIINPPSAVAQSAQPVGPISL</sequence>
<evidence type="ECO:0000313" key="2">
    <source>
        <dbReference type="EMBL" id="KAJ7651001.1"/>
    </source>
</evidence>
<feature type="compositionally biased region" description="Basic and acidic residues" evidence="1">
    <location>
        <begin position="186"/>
        <end position="203"/>
    </location>
</feature>
<dbReference type="EMBL" id="JARKIF010000001">
    <property type="protein sequence ID" value="KAJ7651001.1"/>
    <property type="molecule type" value="Genomic_DNA"/>
</dbReference>
<dbReference type="AlphaFoldDB" id="A0AAD7CKD1"/>
<accession>A0AAD7CKD1</accession>
<dbReference type="Proteomes" id="UP001221142">
    <property type="component" value="Unassembled WGS sequence"/>
</dbReference>
<protein>
    <submittedName>
        <fullName evidence="2">Uncharacterized protein</fullName>
    </submittedName>
</protein>
<evidence type="ECO:0000256" key="1">
    <source>
        <dbReference type="SAM" id="MobiDB-lite"/>
    </source>
</evidence>